<feature type="region of interest" description="Disordered" evidence="1">
    <location>
        <begin position="314"/>
        <end position="340"/>
    </location>
</feature>
<proteinExistence type="predicted"/>
<accession>A0A7I7Z2D5</accession>
<gene>
    <name evidence="3" type="ORF">MPRM_54710</name>
</gene>
<organism evidence="3 4">
    <name type="scientific">Mycobacterium parmense</name>
    <dbReference type="NCBI Taxonomy" id="185642"/>
    <lineage>
        <taxon>Bacteria</taxon>
        <taxon>Bacillati</taxon>
        <taxon>Actinomycetota</taxon>
        <taxon>Actinomycetes</taxon>
        <taxon>Mycobacteriales</taxon>
        <taxon>Mycobacteriaceae</taxon>
        <taxon>Mycobacterium</taxon>
        <taxon>Mycobacterium simiae complex</taxon>
    </lineage>
</organism>
<reference evidence="3 4" key="1">
    <citation type="journal article" date="2019" name="Emerg. Microbes Infect.">
        <title>Comprehensive subspecies identification of 175 nontuberculous mycobacteria species based on 7547 genomic profiles.</title>
        <authorList>
            <person name="Matsumoto Y."/>
            <person name="Kinjo T."/>
            <person name="Motooka D."/>
            <person name="Nabeya D."/>
            <person name="Jung N."/>
            <person name="Uechi K."/>
            <person name="Horii T."/>
            <person name="Iida T."/>
            <person name="Fujita J."/>
            <person name="Nakamura S."/>
        </authorList>
    </citation>
    <scope>NUCLEOTIDE SEQUENCE [LARGE SCALE GENOMIC DNA]</scope>
    <source>
        <strain evidence="3 4">JCM 14742</strain>
    </source>
</reference>
<feature type="region of interest" description="Disordered" evidence="1">
    <location>
        <begin position="47"/>
        <end position="113"/>
    </location>
</feature>
<evidence type="ECO:0000313" key="3">
    <source>
        <dbReference type="EMBL" id="BBZ48190.1"/>
    </source>
</evidence>
<feature type="compositionally biased region" description="Basic residues" evidence="1">
    <location>
        <begin position="86"/>
        <end position="97"/>
    </location>
</feature>
<evidence type="ECO:0000313" key="4">
    <source>
        <dbReference type="Proteomes" id="UP000467105"/>
    </source>
</evidence>
<feature type="transmembrane region" description="Helical" evidence="2">
    <location>
        <begin position="123"/>
        <end position="145"/>
    </location>
</feature>
<evidence type="ECO:0000256" key="2">
    <source>
        <dbReference type="SAM" id="Phobius"/>
    </source>
</evidence>
<keyword evidence="2" id="KW-1133">Transmembrane helix</keyword>
<dbReference type="EMBL" id="AP022614">
    <property type="protein sequence ID" value="BBZ48190.1"/>
    <property type="molecule type" value="Genomic_DNA"/>
</dbReference>
<keyword evidence="2" id="KW-0812">Transmembrane</keyword>
<evidence type="ECO:0000256" key="1">
    <source>
        <dbReference type="SAM" id="MobiDB-lite"/>
    </source>
</evidence>
<keyword evidence="2" id="KW-0472">Membrane</keyword>
<name>A0A7I7Z2D5_9MYCO</name>
<dbReference type="AlphaFoldDB" id="A0A7I7Z2D5"/>
<keyword evidence="4" id="KW-1185">Reference proteome</keyword>
<feature type="transmembrane region" description="Helical" evidence="2">
    <location>
        <begin position="285"/>
        <end position="307"/>
    </location>
</feature>
<sequence>MNPEDAEEYTNGLGQIVAGIWRQVDEGARLGVPQALGLSTSEWVQTRLGGPAGTSIPMPPTAVEKSPEQSAAESEPEAEEQTRRPSLAHKFLRRLKKSPPATTPAQSRRRGEAERLRLRRAPVYWPVIPFFTVMGLFAGFVWAAANPPVYESQAAAFVALTALPADNPNVHDPFGGSQFALQRVASYAALATEPQLIQAAIHDVNRGDPAKAAENIKVVTSGGVMLWVTVDDRDPQTAANLANAVMGNLVHEVAVLEGAGGQHAPVQLVPVQPALVPNEAQGTPAVIDLVVGLVVGLALGGAVFYFIRWRRGDSGSENSANDARPGGRPKAGSDRHDAGVVVLRVGDGRDFSRRVGR</sequence>
<dbReference type="Proteomes" id="UP000467105">
    <property type="component" value="Chromosome"/>
</dbReference>
<protein>
    <submittedName>
        <fullName evidence="3">Uncharacterized protein</fullName>
    </submittedName>
</protein>